<dbReference type="AlphaFoldDB" id="A0A850DY87"/>
<dbReference type="Proteomes" id="UP000539146">
    <property type="component" value="Unassembled WGS sequence"/>
</dbReference>
<proteinExistence type="predicted"/>
<gene>
    <name evidence="4" type="ORF">HP467_17410</name>
</gene>
<reference evidence="4 5" key="1">
    <citation type="submission" date="2020-05" db="EMBL/GenBank/DDBJ databases">
        <title>Genome Sequencing of Type Strains.</title>
        <authorList>
            <person name="Lemaire J.F."/>
            <person name="Inderbitzin P."/>
            <person name="Gregorio O.A."/>
            <person name="Collins S.B."/>
            <person name="Wespe N."/>
            <person name="Knight-Connoni V."/>
        </authorList>
    </citation>
    <scope>NUCLEOTIDE SEQUENCE [LARGE SCALE GENOMIC DNA]</scope>
    <source>
        <strain evidence="4 5">DSM 20512</strain>
    </source>
</reference>
<keyword evidence="1" id="KW-0677">Repeat</keyword>
<feature type="transmembrane region" description="Helical" evidence="3">
    <location>
        <begin position="35"/>
        <end position="56"/>
    </location>
</feature>
<feature type="compositionally biased region" description="Low complexity" evidence="2">
    <location>
        <begin position="362"/>
        <end position="414"/>
    </location>
</feature>
<dbReference type="EMBL" id="JABMCG010000126">
    <property type="protein sequence ID" value="NUU29871.1"/>
    <property type="molecule type" value="Genomic_DNA"/>
</dbReference>
<feature type="transmembrane region" description="Helical" evidence="3">
    <location>
        <begin position="430"/>
        <end position="450"/>
    </location>
</feature>
<keyword evidence="3" id="KW-0472">Membrane</keyword>
<evidence type="ECO:0000256" key="1">
    <source>
        <dbReference type="ARBA" id="ARBA00022737"/>
    </source>
</evidence>
<dbReference type="SUPFAM" id="SSF101898">
    <property type="entry name" value="NHL repeat"/>
    <property type="match status" value="1"/>
</dbReference>
<feature type="region of interest" description="Disordered" evidence="2">
    <location>
        <begin position="333"/>
        <end position="420"/>
    </location>
</feature>
<feature type="compositionally biased region" description="Low complexity" evidence="2">
    <location>
        <begin position="333"/>
        <end position="353"/>
    </location>
</feature>
<dbReference type="Gene3D" id="2.120.10.30">
    <property type="entry name" value="TolB, C-terminal domain"/>
    <property type="match status" value="1"/>
</dbReference>
<protein>
    <submittedName>
        <fullName evidence="4">Uncharacterized protein</fullName>
    </submittedName>
</protein>
<dbReference type="InterPro" id="IPR001258">
    <property type="entry name" value="NHL_repeat"/>
</dbReference>
<keyword evidence="3" id="KW-1133">Transmembrane helix</keyword>
<feature type="region of interest" description="Disordered" evidence="2">
    <location>
        <begin position="1"/>
        <end position="32"/>
    </location>
</feature>
<evidence type="ECO:0000313" key="5">
    <source>
        <dbReference type="Proteomes" id="UP000539146"/>
    </source>
</evidence>
<evidence type="ECO:0000256" key="2">
    <source>
        <dbReference type="SAM" id="MobiDB-lite"/>
    </source>
</evidence>
<evidence type="ECO:0000313" key="4">
    <source>
        <dbReference type="EMBL" id="NUU29871.1"/>
    </source>
</evidence>
<comment type="caution">
    <text evidence="4">The sequence shown here is derived from an EMBL/GenBank/DDBJ whole genome shotgun (WGS) entry which is preliminary data.</text>
</comment>
<dbReference type="RefSeq" id="WP_175326958.1">
    <property type="nucleotide sequence ID" value="NZ_BAAAWP010000001.1"/>
</dbReference>
<name>A0A850DY87_9MICO</name>
<keyword evidence="3" id="KW-0812">Transmembrane</keyword>
<evidence type="ECO:0000256" key="3">
    <source>
        <dbReference type="SAM" id="Phobius"/>
    </source>
</evidence>
<dbReference type="InterPro" id="IPR011042">
    <property type="entry name" value="6-blade_b-propeller_TolB-like"/>
</dbReference>
<accession>A0A850DY87</accession>
<dbReference type="Gene3D" id="2.40.10.500">
    <property type="match status" value="1"/>
</dbReference>
<organism evidence="4 5">
    <name type="scientific">Curtobacterium citreum</name>
    <dbReference type="NCBI Taxonomy" id="2036"/>
    <lineage>
        <taxon>Bacteria</taxon>
        <taxon>Bacillati</taxon>
        <taxon>Actinomycetota</taxon>
        <taxon>Actinomycetes</taxon>
        <taxon>Micrococcales</taxon>
        <taxon>Microbacteriaceae</taxon>
        <taxon>Curtobacterium</taxon>
    </lineage>
</organism>
<dbReference type="InterPro" id="IPR050952">
    <property type="entry name" value="TRIM-NHL_E3_ligases"/>
</dbReference>
<dbReference type="PANTHER" id="PTHR24104">
    <property type="entry name" value="E3 UBIQUITIN-PROTEIN LIGASE NHLRC1-RELATED"/>
    <property type="match status" value="1"/>
</dbReference>
<sequence length="455" mass="45100">MHRTVREPEGDATARPSTSGDAPGRRGSPRRGPGILLAAGAAAVAVVLAGAGAALADAGATIVERWTPLRADSSAPPVASTFAAPNDVRVDADGSVLVADFAGNGVLRRSADGVWSVVAPFGTGPRDMWNPSALATTADGRVLVAEAGRPALATVDPGTGDVARQGAPPVRGQVSGLAVDGATVFAAVPGSGALWTAPLGSDTWTTVDGPWRDPSGVALSDDGRVLTVADAGVDDVWQVDRTTGSAVSLGFPGEPGSTLRGVAVDHGDVFVVDNGEGRVWARVQGSWRVAVSTAPDGSPLVNPTGVAVGADRSLVVADYNRQRIVTAASSGRVVPAPTAAPTSVPTDTPTTTTPDDEPTTAPPVDATSRPSASPSGSAAVEPTTSTTAGAGPAGAAPPGSGPMRTAPTRTAPTDGPDHARALAWTGSAPVVPALAVAGLLLLLGLAGVAARRRRA</sequence>
<dbReference type="Pfam" id="PF01436">
    <property type="entry name" value="NHL"/>
    <property type="match status" value="1"/>
</dbReference>